<dbReference type="InterPro" id="IPR001920">
    <property type="entry name" value="Asp/Glu_race"/>
</dbReference>
<dbReference type="InterPro" id="IPR015942">
    <property type="entry name" value="Asp/Glu/hydantoin_racemase"/>
</dbReference>
<evidence type="ECO:0000313" key="3">
    <source>
        <dbReference type="Proteomes" id="UP000480303"/>
    </source>
</evidence>
<dbReference type="AlphaFoldDB" id="A0A6A0BDJ1"/>
<reference evidence="2 3" key="1">
    <citation type="submission" date="2020-02" db="EMBL/GenBank/DDBJ databases">
        <title>Draft genome sequence of Lactococcus sp. Hs30E4-3.</title>
        <authorList>
            <person name="Noda S."/>
            <person name="Yuki M."/>
            <person name="Ohkuma M."/>
        </authorList>
    </citation>
    <scope>NUCLEOTIDE SEQUENCE [LARGE SCALE GENOMIC DNA]</scope>
    <source>
        <strain evidence="2 3">Hs30E4-3</strain>
    </source>
</reference>
<dbReference type="SUPFAM" id="SSF53681">
    <property type="entry name" value="Aspartate/glutamate racemase"/>
    <property type="match status" value="1"/>
</dbReference>
<comment type="caution">
    <text evidence="2">The sequence shown here is derived from an EMBL/GenBank/DDBJ whole genome shotgun (WGS) entry which is preliminary data.</text>
</comment>
<gene>
    <name evidence="2" type="ORF">Hs30E_14270</name>
</gene>
<evidence type="ECO:0000313" key="2">
    <source>
        <dbReference type="EMBL" id="GFH42876.1"/>
    </source>
</evidence>
<name>A0A6A0BDJ1_9LACT</name>
<accession>A0A6A0BDJ1</accession>
<dbReference type="GO" id="GO:0047661">
    <property type="term" value="F:amino-acid racemase activity"/>
    <property type="evidence" value="ECO:0007669"/>
    <property type="project" value="InterPro"/>
</dbReference>
<organism evidence="2 3">
    <name type="scientific">Pseudolactococcus hodotermopsidis</name>
    <dbReference type="NCBI Taxonomy" id="2709157"/>
    <lineage>
        <taxon>Bacteria</taxon>
        <taxon>Bacillati</taxon>
        <taxon>Bacillota</taxon>
        <taxon>Bacilli</taxon>
        <taxon>Lactobacillales</taxon>
        <taxon>Streptococcaceae</taxon>
        <taxon>Pseudolactococcus</taxon>
    </lineage>
</organism>
<keyword evidence="3" id="KW-1185">Reference proteome</keyword>
<evidence type="ECO:0000256" key="1">
    <source>
        <dbReference type="ARBA" id="ARBA00007847"/>
    </source>
</evidence>
<dbReference type="Proteomes" id="UP000480303">
    <property type="component" value="Unassembled WGS sequence"/>
</dbReference>
<dbReference type="Gene3D" id="3.40.50.1860">
    <property type="match status" value="1"/>
</dbReference>
<dbReference type="Pfam" id="PF01177">
    <property type="entry name" value="Asp_Glu_race"/>
    <property type="match status" value="1"/>
</dbReference>
<protein>
    <recommendedName>
        <fullName evidence="4">Aspartate racemase</fullName>
    </recommendedName>
</protein>
<dbReference type="EMBL" id="BLLI01000043">
    <property type="protein sequence ID" value="GFH42876.1"/>
    <property type="molecule type" value="Genomic_DNA"/>
</dbReference>
<dbReference type="NCBIfam" id="TIGR00035">
    <property type="entry name" value="asp_race"/>
    <property type="match status" value="1"/>
</dbReference>
<dbReference type="InterPro" id="IPR004380">
    <property type="entry name" value="Asp_race"/>
</dbReference>
<sequence length="117" mass="12619">MLGGMSWESSVDYYKIINQVVKSQLGGLHSAKIVLYSVDFAEIEARSVEILSKAAQSLERADADFIGICTNTMHKVATEIQSCVTIPIVHIADTTADNLLAQGMTGVGLTGTRYILI</sequence>
<evidence type="ECO:0008006" key="4">
    <source>
        <dbReference type="Google" id="ProtNLM"/>
    </source>
</evidence>
<proteinExistence type="inferred from homology"/>
<comment type="similarity">
    <text evidence="1">Belongs to the aspartate/glutamate racemases family.</text>
</comment>